<keyword evidence="11" id="KW-1185">Reference proteome</keyword>
<dbReference type="SUPFAM" id="SSF103473">
    <property type="entry name" value="MFS general substrate transporter"/>
    <property type="match status" value="1"/>
</dbReference>
<comment type="similarity">
    <text evidence="2">Belongs to the major facilitator superfamily.</text>
</comment>
<feature type="compositionally biased region" description="Polar residues" evidence="7">
    <location>
        <begin position="1"/>
        <end position="12"/>
    </location>
</feature>
<dbReference type="PROSITE" id="PS50850">
    <property type="entry name" value="MFS"/>
    <property type="match status" value="1"/>
</dbReference>
<dbReference type="GO" id="GO:0022857">
    <property type="term" value="F:transmembrane transporter activity"/>
    <property type="evidence" value="ECO:0007669"/>
    <property type="project" value="InterPro"/>
</dbReference>
<feature type="transmembrane region" description="Helical" evidence="8">
    <location>
        <begin position="276"/>
        <end position="297"/>
    </location>
</feature>
<evidence type="ECO:0000256" key="8">
    <source>
        <dbReference type="SAM" id="Phobius"/>
    </source>
</evidence>
<feature type="transmembrane region" description="Helical" evidence="8">
    <location>
        <begin position="79"/>
        <end position="102"/>
    </location>
</feature>
<dbReference type="Proteomes" id="UP001165378">
    <property type="component" value="Unassembled WGS sequence"/>
</dbReference>
<feature type="region of interest" description="Disordered" evidence="7">
    <location>
        <begin position="1"/>
        <end position="25"/>
    </location>
</feature>
<evidence type="ECO:0000256" key="6">
    <source>
        <dbReference type="ARBA" id="ARBA00023136"/>
    </source>
</evidence>
<dbReference type="InterPro" id="IPR051788">
    <property type="entry name" value="MFS_Transporter"/>
</dbReference>
<evidence type="ECO:0000256" key="2">
    <source>
        <dbReference type="ARBA" id="ARBA00008335"/>
    </source>
</evidence>
<organism evidence="10 11">
    <name type="scientific">Yinghuangia soli</name>
    <dbReference type="NCBI Taxonomy" id="2908204"/>
    <lineage>
        <taxon>Bacteria</taxon>
        <taxon>Bacillati</taxon>
        <taxon>Actinomycetota</taxon>
        <taxon>Actinomycetes</taxon>
        <taxon>Kitasatosporales</taxon>
        <taxon>Streptomycetaceae</taxon>
        <taxon>Yinghuangia</taxon>
    </lineage>
</organism>
<dbReference type="GO" id="GO:0005886">
    <property type="term" value="C:plasma membrane"/>
    <property type="evidence" value="ECO:0007669"/>
    <property type="project" value="UniProtKB-SubCell"/>
</dbReference>
<accession>A0AA41Q2B5</accession>
<feature type="transmembrane region" description="Helical" evidence="8">
    <location>
        <begin position="137"/>
        <end position="161"/>
    </location>
</feature>
<comment type="subcellular location">
    <subcellularLocation>
        <location evidence="1">Cell membrane</location>
        <topology evidence="1">Multi-pass membrane protein</topology>
    </subcellularLocation>
</comment>
<comment type="caution">
    <text evidence="10">The sequence shown here is derived from an EMBL/GenBank/DDBJ whole genome shotgun (WGS) entry which is preliminary data.</text>
</comment>
<keyword evidence="5 8" id="KW-1133">Transmembrane helix</keyword>
<dbReference type="Gene3D" id="1.20.1250.20">
    <property type="entry name" value="MFS general substrate transporter like domains"/>
    <property type="match status" value="1"/>
</dbReference>
<feature type="transmembrane region" description="Helical" evidence="8">
    <location>
        <begin position="50"/>
        <end position="67"/>
    </location>
</feature>
<dbReference type="AlphaFoldDB" id="A0AA41Q2B5"/>
<protein>
    <submittedName>
        <fullName evidence="10">MFS transporter</fullName>
    </submittedName>
</protein>
<proteinExistence type="inferred from homology"/>
<evidence type="ECO:0000259" key="9">
    <source>
        <dbReference type="PROSITE" id="PS50850"/>
    </source>
</evidence>
<evidence type="ECO:0000313" key="11">
    <source>
        <dbReference type="Proteomes" id="UP001165378"/>
    </source>
</evidence>
<dbReference type="PANTHER" id="PTHR23514:SF3">
    <property type="entry name" value="BYPASS OF STOP CODON PROTEIN 6"/>
    <property type="match status" value="1"/>
</dbReference>
<evidence type="ECO:0000256" key="1">
    <source>
        <dbReference type="ARBA" id="ARBA00004651"/>
    </source>
</evidence>
<feature type="transmembrane region" description="Helical" evidence="8">
    <location>
        <begin position="200"/>
        <end position="219"/>
    </location>
</feature>
<sequence>MNPPDTTAQAASPANPADPGLGATPAAAAAPAAGQVRPGAPRLVRDRATWLLYLQSAVFAYFLYAFGPSAALLGDDLGVSRAVAGLHSTGYAVGGLVVGLLGSRPVRRFGRGPALWGSFAILAAGIVLYAATPWLALTLTGSVLCGVGGFAVVNIVAAAVVDHHGPVVGPGALSEAHGIGAAVGMAAPLAIGGAQASGLGWRYGMLAAPVLIALVYLVFRSTRIPGHHRDDIAALEAAAAERAEAAGRRTGDTGSAASASVTAAARSSDRLPARYWWAWLLIVSLVAVEFSLSLWSADLLEDRAGLSEGAAATAMTAVVAGLCAGRLAGGRLALRFRLAALYSVALAVNLAGFAAVWLSTTAWLSFLGLFVAGLGMSVQFPLAVVRTIEAADGRSDLATSRTALGTALAAGSAPFLLGLLADASDTWTAFAMIPVFLLLAVPALLLSGRPRTAVTTPRTNPSPARGT</sequence>
<gene>
    <name evidence="10" type="ORF">LZ495_19805</name>
</gene>
<feature type="transmembrane region" description="Helical" evidence="8">
    <location>
        <begin position="173"/>
        <end position="194"/>
    </location>
</feature>
<evidence type="ECO:0000313" key="10">
    <source>
        <dbReference type="EMBL" id="MCF2529446.1"/>
    </source>
</evidence>
<feature type="domain" description="Major facilitator superfamily (MFS) profile" evidence="9">
    <location>
        <begin position="48"/>
        <end position="452"/>
    </location>
</feature>
<keyword evidence="4 8" id="KW-0812">Transmembrane</keyword>
<evidence type="ECO:0000256" key="5">
    <source>
        <dbReference type="ARBA" id="ARBA00022989"/>
    </source>
</evidence>
<feature type="transmembrane region" description="Helical" evidence="8">
    <location>
        <begin position="403"/>
        <end position="421"/>
    </location>
</feature>
<dbReference type="InterPro" id="IPR020846">
    <property type="entry name" value="MFS_dom"/>
</dbReference>
<dbReference type="InterPro" id="IPR011701">
    <property type="entry name" value="MFS"/>
</dbReference>
<evidence type="ECO:0000256" key="3">
    <source>
        <dbReference type="ARBA" id="ARBA00022448"/>
    </source>
</evidence>
<reference evidence="10" key="1">
    <citation type="submission" date="2022-01" db="EMBL/GenBank/DDBJ databases">
        <title>Genome-Based Taxonomic Classification of the Phylum Actinobacteria.</title>
        <authorList>
            <person name="Gao Y."/>
        </authorList>
    </citation>
    <scope>NUCLEOTIDE SEQUENCE</scope>
    <source>
        <strain evidence="10">KLBMP 8922</strain>
    </source>
</reference>
<dbReference type="Pfam" id="PF07690">
    <property type="entry name" value="MFS_1"/>
    <property type="match status" value="1"/>
</dbReference>
<keyword evidence="3" id="KW-0813">Transport</keyword>
<feature type="transmembrane region" description="Helical" evidence="8">
    <location>
        <begin position="309"/>
        <end position="327"/>
    </location>
</feature>
<dbReference type="RefSeq" id="WP_235053750.1">
    <property type="nucleotide sequence ID" value="NZ_JAKFHA010000011.1"/>
</dbReference>
<feature type="transmembrane region" description="Helical" evidence="8">
    <location>
        <begin position="363"/>
        <end position="382"/>
    </location>
</feature>
<feature type="transmembrane region" description="Helical" evidence="8">
    <location>
        <begin position="427"/>
        <end position="446"/>
    </location>
</feature>
<evidence type="ECO:0000256" key="7">
    <source>
        <dbReference type="SAM" id="MobiDB-lite"/>
    </source>
</evidence>
<feature type="transmembrane region" description="Helical" evidence="8">
    <location>
        <begin position="339"/>
        <end position="357"/>
    </location>
</feature>
<dbReference type="EMBL" id="JAKFHA010000011">
    <property type="protein sequence ID" value="MCF2529446.1"/>
    <property type="molecule type" value="Genomic_DNA"/>
</dbReference>
<feature type="transmembrane region" description="Helical" evidence="8">
    <location>
        <begin position="114"/>
        <end position="131"/>
    </location>
</feature>
<dbReference type="PANTHER" id="PTHR23514">
    <property type="entry name" value="BYPASS OF STOP CODON PROTEIN 6"/>
    <property type="match status" value="1"/>
</dbReference>
<keyword evidence="6 8" id="KW-0472">Membrane</keyword>
<dbReference type="InterPro" id="IPR036259">
    <property type="entry name" value="MFS_trans_sf"/>
</dbReference>
<evidence type="ECO:0000256" key="4">
    <source>
        <dbReference type="ARBA" id="ARBA00022692"/>
    </source>
</evidence>
<name>A0AA41Q2B5_9ACTN</name>